<proteinExistence type="predicted"/>
<name>A0A1Y2BPI4_9FUNG</name>
<protein>
    <submittedName>
        <fullName evidence="2">Uncharacterized protein</fullName>
    </submittedName>
</protein>
<evidence type="ECO:0000313" key="2">
    <source>
        <dbReference type="EMBL" id="ORY36656.1"/>
    </source>
</evidence>
<evidence type="ECO:0000256" key="1">
    <source>
        <dbReference type="SAM" id="MobiDB-lite"/>
    </source>
</evidence>
<dbReference type="AlphaFoldDB" id="A0A1Y2BPI4"/>
<feature type="region of interest" description="Disordered" evidence="1">
    <location>
        <begin position="1"/>
        <end position="39"/>
    </location>
</feature>
<dbReference type="OrthoDB" id="2164890at2759"/>
<comment type="caution">
    <text evidence="2">The sequence shown here is derived from an EMBL/GenBank/DDBJ whole genome shotgun (WGS) entry which is preliminary data.</text>
</comment>
<gene>
    <name evidence="2" type="ORF">BCR33DRAFT_770145</name>
</gene>
<dbReference type="EMBL" id="MCGO01000054">
    <property type="protein sequence ID" value="ORY36656.1"/>
    <property type="molecule type" value="Genomic_DNA"/>
</dbReference>
<accession>A0A1Y2BPI4</accession>
<organism evidence="2 3">
    <name type="scientific">Rhizoclosmatium globosum</name>
    <dbReference type="NCBI Taxonomy" id="329046"/>
    <lineage>
        <taxon>Eukaryota</taxon>
        <taxon>Fungi</taxon>
        <taxon>Fungi incertae sedis</taxon>
        <taxon>Chytridiomycota</taxon>
        <taxon>Chytridiomycota incertae sedis</taxon>
        <taxon>Chytridiomycetes</taxon>
        <taxon>Chytridiales</taxon>
        <taxon>Chytriomycetaceae</taxon>
        <taxon>Rhizoclosmatium</taxon>
    </lineage>
</organism>
<reference evidence="2 3" key="1">
    <citation type="submission" date="2016-07" db="EMBL/GenBank/DDBJ databases">
        <title>Pervasive Adenine N6-methylation of Active Genes in Fungi.</title>
        <authorList>
            <consortium name="DOE Joint Genome Institute"/>
            <person name="Mondo S.J."/>
            <person name="Dannebaum R.O."/>
            <person name="Kuo R.C."/>
            <person name="Labutti K."/>
            <person name="Haridas S."/>
            <person name="Kuo A."/>
            <person name="Salamov A."/>
            <person name="Ahrendt S.R."/>
            <person name="Lipzen A."/>
            <person name="Sullivan W."/>
            <person name="Andreopoulos W.B."/>
            <person name="Clum A."/>
            <person name="Lindquist E."/>
            <person name="Daum C."/>
            <person name="Ramamoorthy G.K."/>
            <person name="Gryganskyi A."/>
            <person name="Culley D."/>
            <person name="Magnuson J.K."/>
            <person name="James T.Y."/>
            <person name="O'Malley M.A."/>
            <person name="Stajich J.E."/>
            <person name="Spatafora J.W."/>
            <person name="Visel A."/>
            <person name="Grigoriev I.V."/>
        </authorList>
    </citation>
    <scope>NUCLEOTIDE SEQUENCE [LARGE SCALE GENOMIC DNA]</scope>
    <source>
        <strain evidence="2 3">JEL800</strain>
    </source>
</reference>
<evidence type="ECO:0000313" key="3">
    <source>
        <dbReference type="Proteomes" id="UP000193642"/>
    </source>
</evidence>
<dbReference type="Proteomes" id="UP000193642">
    <property type="component" value="Unassembled WGS sequence"/>
</dbReference>
<sequence>MPDSFAPSSSKTAESDVDDISESDSTNYEPQKRAKRDNQSNNVQMIEVVCFPQGSEGSVKQQVGAILVGIPVHQLEFMSPSDLLMTVEKEKPQWLPLLNHLGHQFKTNRILDVTPQTFQVLLKETLADTKRLTHFVVFKPVDTVSVISKQSLAQVKRGVSSNGFGDKEMDGVDFKNPPRIKMFDPCHAVDIRPVPYSHTLPLSELNQSTENGAGNRMSTSHSWMDRIVAPLGLLPSMSQRNVTESQVQINGPTPSFPAPSNHLVPIVTASLTIINLNGRTTELSARMLVRPTDTIRSLLLKKRFDFDEHVNCEFEGYVNDIELDLDEKFVTIFQEQHVTVVCRICSMDPYYQLNNSASPGQGLYY</sequence>
<feature type="compositionally biased region" description="Polar residues" evidence="1">
    <location>
        <begin position="1"/>
        <end position="12"/>
    </location>
</feature>
<keyword evidence="3" id="KW-1185">Reference proteome</keyword>